<dbReference type="PANTHER" id="PTHR10885">
    <property type="entry name" value="ISOPENTENYL-DIPHOSPHATE DELTA-ISOMERASE"/>
    <property type="match status" value="1"/>
</dbReference>
<dbReference type="Proteomes" id="UP000310017">
    <property type="component" value="Chromosome"/>
</dbReference>
<proteinExistence type="predicted"/>
<keyword evidence="1" id="KW-0378">Hydrolase</keyword>
<name>A0A5B7STS2_9FLAO</name>
<dbReference type="SUPFAM" id="SSF55811">
    <property type="entry name" value="Nudix"/>
    <property type="match status" value="1"/>
</dbReference>
<sequence>MDELLDILDANGNFTGSTAIKSLAHRDGLFHATVHIWFYTADGQVLLQQRGKDKNTHPLLWDVSVAGHVSAGEQIETAALREIEEEIGLSVGLHDLQKTGVFKSIQKHDNGSIDCEFHHTFLCELFAPFKKLRPQASEVEELALISLDDFSTDVLDGQIPERYVPHASDYYRAVLSKIRECLT</sequence>
<dbReference type="Gene3D" id="3.90.79.10">
    <property type="entry name" value="Nucleoside Triphosphate Pyrophosphohydrolase"/>
    <property type="match status" value="1"/>
</dbReference>
<dbReference type="PANTHER" id="PTHR10885:SF0">
    <property type="entry name" value="ISOPENTENYL-DIPHOSPHATE DELTA-ISOMERASE"/>
    <property type="match status" value="1"/>
</dbReference>
<dbReference type="PROSITE" id="PS00893">
    <property type="entry name" value="NUDIX_BOX"/>
    <property type="match status" value="1"/>
</dbReference>
<dbReference type="OrthoDB" id="9786032at2"/>
<feature type="domain" description="Nudix hydrolase" evidence="2">
    <location>
        <begin position="29"/>
        <end position="176"/>
    </location>
</feature>
<evidence type="ECO:0000259" key="2">
    <source>
        <dbReference type="PROSITE" id="PS51462"/>
    </source>
</evidence>
<keyword evidence="4" id="KW-1185">Reference proteome</keyword>
<dbReference type="EMBL" id="CP040710">
    <property type="protein sequence ID" value="QCX00301.1"/>
    <property type="molecule type" value="Genomic_DNA"/>
</dbReference>
<accession>A0A5B7STS2</accession>
<gene>
    <name evidence="3" type="ORF">FGM00_09335</name>
</gene>
<organism evidence="3 4">
    <name type="scientific">Aggregatimonas sangjinii</name>
    <dbReference type="NCBI Taxonomy" id="2583587"/>
    <lineage>
        <taxon>Bacteria</taxon>
        <taxon>Pseudomonadati</taxon>
        <taxon>Bacteroidota</taxon>
        <taxon>Flavobacteriia</taxon>
        <taxon>Flavobacteriales</taxon>
        <taxon>Flavobacteriaceae</taxon>
        <taxon>Aggregatimonas</taxon>
    </lineage>
</organism>
<evidence type="ECO:0000256" key="1">
    <source>
        <dbReference type="ARBA" id="ARBA00022801"/>
    </source>
</evidence>
<dbReference type="InterPro" id="IPR015797">
    <property type="entry name" value="NUDIX_hydrolase-like_dom_sf"/>
</dbReference>
<dbReference type="InterPro" id="IPR000086">
    <property type="entry name" value="NUDIX_hydrolase_dom"/>
</dbReference>
<dbReference type="InterPro" id="IPR020084">
    <property type="entry name" value="NUDIX_hydrolase_CS"/>
</dbReference>
<dbReference type="KEGG" id="asag:FGM00_09335"/>
<reference evidence="3 4" key="1">
    <citation type="submission" date="2019-05" db="EMBL/GenBank/DDBJ databases">
        <title>Genome sequencing of F202Z8.</title>
        <authorList>
            <person name="Kwon Y.M."/>
        </authorList>
    </citation>
    <scope>NUCLEOTIDE SEQUENCE [LARGE SCALE GENOMIC DNA]</scope>
    <source>
        <strain evidence="3 4">F202Z8</strain>
    </source>
</reference>
<dbReference type="AlphaFoldDB" id="A0A5B7STS2"/>
<evidence type="ECO:0000313" key="4">
    <source>
        <dbReference type="Proteomes" id="UP000310017"/>
    </source>
</evidence>
<dbReference type="CDD" id="cd04692">
    <property type="entry name" value="NUDIX_Hydrolase"/>
    <property type="match status" value="1"/>
</dbReference>
<dbReference type="GO" id="GO:0016787">
    <property type="term" value="F:hydrolase activity"/>
    <property type="evidence" value="ECO:0007669"/>
    <property type="project" value="UniProtKB-KW"/>
</dbReference>
<evidence type="ECO:0000313" key="3">
    <source>
        <dbReference type="EMBL" id="QCX00301.1"/>
    </source>
</evidence>
<dbReference type="RefSeq" id="WP_138852647.1">
    <property type="nucleotide sequence ID" value="NZ_CP040710.1"/>
</dbReference>
<protein>
    <submittedName>
        <fullName evidence="3">NUDIX domain-containing protein</fullName>
    </submittedName>
</protein>
<dbReference type="PROSITE" id="PS51462">
    <property type="entry name" value="NUDIX"/>
    <property type="match status" value="1"/>
</dbReference>
<dbReference type="Pfam" id="PF00293">
    <property type="entry name" value="NUDIX"/>
    <property type="match status" value="1"/>
</dbReference>